<sequence>MDLIFFDINKESYFNYVCSYQILYKPMMLIIFAALQTMPWATMSCAISQLDILIYNFENMKDLVKTTAAERQCNENEAFKEIFKRCVLHHCSITRFVNTIEETFSGQLSATLFLSTGILGTTAVQIFSIESPMKNIVEVLWVLAYLSIFIGILFIDSYFGNTITIKSKHISTVVFSCPWINLPTAVKKDLVIFIAKTQRPLVITAAKLVPVSLETFTKVMNWTYKGFAVMNQMKN</sequence>
<feature type="transmembrane region" description="Helical" evidence="10">
    <location>
        <begin position="139"/>
        <end position="159"/>
    </location>
</feature>
<dbReference type="GO" id="GO:0005549">
    <property type="term" value="F:odorant binding"/>
    <property type="evidence" value="ECO:0007669"/>
    <property type="project" value="InterPro"/>
</dbReference>
<keyword evidence="7 10" id="KW-0472">Membrane</keyword>
<evidence type="ECO:0000256" key="2">
    <source>
        <dbReference type="ARBA" id="ARBA00022475"/>
    </source>
</evidence>
<reference evidence="11" key="1">
    <citation type="submission" date="2022-02" db="EMBL/GenBank/DDBJ databases">
        <title>Putative chemosensory receptors of Athetis dissimilis, identified by antennal transcriptome analysis.</title>
        <authorList>
            <person name="Song Y."/>
        </authorList>
    </citation>
    <scope>NUCLEOTIDE SEQUENCE</scope>
</reference>
<proteinExistence type="evidence at transcript level"/>
<keyword evidence="4 10" id="KW-0812">Transmembrane</keyword>
<dbReference type="AlphaFoldDB" id="A0A9E8Z2V0"/>
<keyword evidence="6 10" id="KW-1133">Transmembrane helix</keyword>
<protein>
    <submittedName>
        <fullName evidence="11">Olfactory receptor</fullName>
    </submittedName>
</protein>
<evidence type="ECO:0000256" key="7">
    <source>
        <dbReference type="ARBA" id="ARBA00023136"/>
    </source>
</evidence>
<accession>A0A9E8Z2V0</accession>
<keyword evidence="9" id="KW-0807">Transducer</keyword>
<organism evidence="11">
    <name type="scientific">Athetis dissimilis</name>
    <name type="common">Moth</name>
    <name type="synonym">Proxenus dissimilis</name>
    <dbReference type="NCBI Taxonomy" id="1737331"/>
    <lineage>
        <taxon>Eukaryota</taxon>
        <taxon>Metazoa</taxon>
        <taxon>Ecdysozoa</taxon>
        <taxon>Arthropoda</taxon>
        <taxon>Hexapoda</taxon>
        <taxon>Insecta</taxon>
        <taxon>Pterygota</taxon>
        <taxon>Neoptera</taxon>
        <taxon>Endopterygota</taxon>
        <taxon>Lepidoptera</taxon>
        <taxon>Glossata</taxon>
        <taxon>Ditrysia</taxon>
        <taxon>Noctuoidea</taxon>
        <taxon>Noctuidae</taxon>
        <taxon>Noctuinae</taxon>
        <taxon>Athetis</taxon>
    </lineage>
</organism>
<keyword evidence="2" id="KW-1003">Cell membrane</keyword>
<dbReference type="Pfam" id="PF02949">
    <property type="entry name" value="7tm_6"/>
    <property type="match status" value="1"/>
</dbReference>
<evidence type="ECO:0000313" key="11">
    <source>
        <dbReference type="EMBL" id="WAL35742.1"/>
    </source>
</evidence>
<gene>
    <name evidence="11" type="primary">OR86</name>
</gene>
<dbReference type="PANTHER" id="PTHR21137:SF35">
    <property type="entry name" value="ODORANT RECEPTOR 19A-RELATED"/>
    <property type="match status" value="1"/>
</dbReference>
<dbReference type="GO" id="GO:0004984">
    <property type="term" value="F:olfactory receptor activity"/>
    <property type="evidence" value="ECO:0007669"/>
    <property type="project" value="InterPro"/>
</dbReference>
<evidence type="ECO:0000256" key="3">
    <source>
        <dbReference type="ARBA" id="ARBA00022606"/>
    </source>
</evidence>
<evidence type="ECO:0000256" key="5">
    <source>
        <dbReference type="ARBA" id="ARBA00022725"/>
    </source>
</evidence>
<evidence type="ECO:0000256" key="9">
    <source>
        <dbReference type="ARBA" id="ARBA00023224"/>
    </source>
</evidence>
<keyword evidence="5" id="KW-0552">Olfaction</keyword>
<evidence type="ECO:0000256" key="4">
    <source>
        <dbReference type="ARBA" id="ARBA00022692"/>
    </source>
</evidence>
<feature type="transmembrane region" description="Helical" evidence="10">
    <location>
        <begin position="13"/>
        <end position="35"/>
    </location>
</feature>
<dbReference type="GO" id="GO:0005886">
    <property type="term" value="C:plasma membrane"/>
    <property type="evidence" value="ECO:0007669"/>
    <property type="project" value="UniProtKB-SubCell"/>
</dbReference>
<comment type="subcellular location">
    <subcellularLocation>
        <location evidence="1">Cell membrane</location>
        <topology evidence="1">Multi-pass membrane protein</topology>
    </subcellularLocation>
</comment>
<dbReference type="EMBL" id="OM780037">
    <property type="protein sequence ID" value="WAL35742.1"/>
    <property type="molecule type" value="mRNA"/>
</dbReference>
<evidence type="ECO:0000256" key="8">
    <source>
        <dbReference type="ARBA" id="ARBA00023170"/>
    </source>
</evidence>
<evidence type="ECO:0000256" key="10">
    <source>
        <dbReference type="SAM" id="Phobius"/>
    </source>
</evidence>
<dbReference type="InterPro" id="IPR004117">
    <property type="entry name" value="7tm6_olfct_rcpt"/>
</dbReference>
<dbReference type="PANTHER" id="PTHR21137">
    <property type="entry name" value="ODORANT RECEPTOR"/>
    <property type="match status" value="1"/>
</dbReference>
<dbReference type="GO" id="GO:0007165">
    <property type="term" value="P:signal transduction"/>
    <property type="evidence" value="ECO:0007669"/>
    <property type="project" value="UniProtKB-KW"/>
</dbReference>
<feature type="transmembrane region" description="Helical" evidence="10">
    <location>
        <begin position="108"/>
        <end position="127"/>
    </location>
</feature>
<keyword evidence="8 11" id="KW-0675">Receptor</keyword>
<evidence type="ECO:0000256" key="6">
    <source>
        <dbReference type="ARBA" id="ARBA00022989"/>
    </source>
</evidence>
<keyword evidence="3" id="KW-0716">Sensory transduction</keyword>
<evidence type="ECO:0000256" key="1">
    <source>
        <dbReference type="ARBA" id="ARBA00004651"/>
    </source>
</evidence>
<name>A0A9E8Z2V0_ATHDI</name>